<dbReference type="AlphaFoldDB" id="A0A0F9QZN4"/>
<comment type="caution">
    <text evidence="1">The sequence shown here is derived from an EMBL/GenBank/DDBJ whole genome shotgun (WGS) entry which is preliminary data.</text>
</comment>
<evidence type="ECO:0000313" key="1">
    <source>
        <dbReference type="EMBL" id="KKN10643.1"/>
    </source>
</evidence>
<accession>A0A0F9QZN4</accession>
<protein>
    <submittedName>
        <fullName evidence="1">Uncharacterized protein</fullName>
    </submittedName>
</protein>
<organism evidence="1">
    <name type="scientific">marine sediment metagenome</name>
    <dbReference type="NCBI Taxonomy" id="412755"/>
    <lineage>
        <taxon>unclassified sequences</taxon>
        <taxon>metagenomes</taxon>
        <taxon>ecological metagenomes</taxon>
    </lineage>
</organism>
<name>A0A0F9QZN4_9ZZZZ</name>
<proteinExistence type="predicted"/>
<dbReference type="EMBL" id="LAZR01004225">
    <property type="protein sequence ID" value="KKN10643.1"/>
    <property type="molecule type" value="Genomic_DNA"/>
</dbReference>
<gene>
    <name evidence="1" type="ORF">LCGC14_1034560</name>
</gene>
<sequence>MISQKLDEISDEVMVNLQKVIIVREVDISQLIIPFSKVFKTFKQRDIYSGNEKMTFNERDYKFKMILRQEFSAF</sequence>
<reference evidence="1" key="1">
    <citation type="journal article" date="2015" name="Nature">
        <title>Complex archaea that bridge the gap between prokaryotes and eukaryotes.</title>
        <authorList>
            <person name="Spang A."/>
            <person name="Saw J.H."/>
            <person name="Jorgensen S.L."/>
            <person name="Zaremba-Niedzwiedzka K."/>
            <person name="Martijn J."/>
            <person name="Lind A.E."/>
            <person name="van Eijk R."/>
            <person name="Schleper C."/>
            <person name="Guy L."/>
            <person name="Ettema T.J."/>
        </authorList>
    </citation>
    <scope>NUCLEOTIDE SEQUENCE</scope>
</reference>